<evidence type="ECO:0000313" key="5">
    <source>
        <dbReference type="Proteomes" id="UP000316270"/>
    </source>
</evidence>
<feature type="chain" id="PRO_5022067899" evidence="3">
    <location>
        <begin position="21"/>
        <end position="542"/>
    </location>
</feature>
<gene>
    <name evidence="4" type="ORF">FKW77_010736</name>
</gene>
<evidence type="ECO:0000313" key="4">
    <source>
        <dbReference type="EMBL" id="QDS68369.1"/>
    </source>
</evidence>
<evidence type="ECO:0000256" key="2">
    <source>
        <dbReference type="SAM" id="Phobius"/>
    </source>
</evidence>
<keyword evidence="2" id="KW-0472">Membrane</keyword>
<feature type="signal peptide" evidence="3">
    <location>
        <begin position="1"/>
        <end position="20"/>
    </location>
</feature>
<feature type="compositionally biased region" description="Basic and acidic residues" evidence="1">
    <location>
        <begin position="345"/>
        <end position="363"/>
    </location>
</feature>
<dbReference type="EMBL" id="CP042185">
    <property type="protein sequence ID" value="QDS68369.1"/>
    <property type="molecule type" value="Genomic_DNA"/>
</dbReference>
<accession>A0A517KYA4</accession>
<dbReference type="STRING" id="50376.A0A517KYA4"/>
<keyword evidence="3" id="KW-0732">Signal</keyword>
<dbReference type="Proteomes" id="UP000316270">
    <property type="component" value="Chromosome 1"/>
</dbReference>
<reference evidence="4 5" key="1">
    <citation type="submission" date="2019-07" db="EMBL/GenBank/DDBJ databases">
        <title>Finished genome of Venturia effusa.</title>
        <authorList>
            <person name="Young C.A."/>
            <person name="Cox M.P."/>
            <person name="Ganley A.R.D."/>
            <person name="David W.J."/>
        </authorList>
    </citation>
    <scope>NUCLEOTIDE SEQUENCE [LARGE SCALE GENOMIC DNA]</scope>
    <source>
        <strain evidence="5">albino</strain>
    </source>
</reference>
<feature type="transmembrane region" description="Helical" evidence="2">
    <location>
        <begin position="523"/>
        <end position="541"/>
    </location>
</feature>
<evidence type="ECO:0000256" key="3">
    <source>
        <dbReference type="SAM" id="SignalP"/>
    </source>
</evidence>
<name>A0A517KYA4_9PEZI</name>
<keyword evidence="2" id="KW-1133">Transmembrane helix</keyword>
<proteinExistence type="predicted"/>
<protein>
    <submittedName>
        <fullName evidence="4">Uncharacterized protein</fullName>
    </submittedName>
</protein>
<organism evidence="4 5">
    <name type="scientific">Venturia effusa</name>
    <dbReference type="NCBI Taxonomy" id="50376"/>
    <lineage>
        <taxon>Eukaryota</taxon>
        <taxon>Fungi</taxon>
        <taxon>Dikarya</taxon>
        <taxon>Ascomycota</taxon>
        <taxon>Pezizomycotina</taxon>
        <taxon>Dothideomycetes</taxon>
        <taxon>Pleosporomycetidae</taxon>
        <taxon>Venturiales</taxon>
        <taxon>Venturiaceae</taxon>
        <taxon>Venturia</taxon>
    </lineage>
</organism>
<dbReference type="OrthoDB" id="10620955at2759"/>
<keyword evidence="2" id="KW-0812">Transmembrane</keyword>
<feature type="region of interest" description="Disordered" evidence="1">
    <location>
        <begin position="337"/>
        <end position="368"/>
    </location>
</feature>
<dbReference type="AlphaFoldDB" id="A0A517KYA4"/>
<feature type="region of interest" description="Disordered" evidence="1">
    <location>
        <begin position="429"/>
        <end position="455"/>
    </location>
</feature>
<sequence>MLRIWNLGRALGMLVPSILSESQALATDFSRSSTHTVHIGESHLTIVTVLPDWAMMEPVFPHERSVPNPLVVADDPSVSTVWIEETIYVTVDVLPSPTGASVRSWTTATTPCSHDGEDEILKPTLPGKRAVVGRKADFTTTVVGKVNVTEEDIVYGTVDDGSSVGLGTSSVVENYNPTSTFTIVTGRSGTVLGLNSMGQDYNSSSTYTIEEPAPPPPPLTIIPVASTTHQEATAHLSDSTTTVVPASTLDLTFTSTMGTEDVPGYWIEGEIVSTKGHNVHRRQEEPSSVTTDDTHDIHPTIQASEWLGRFRNLVRKEATSKKSTTCVLTMPDLAAAPTSCSTTDIEERSASEDPSTRSIEAREQGVSTQRQITIPSTGLYITTSTIGLIPGPSGAQSITEYAIFTYSDGKPVGTEVRGQVTITRHKTVTRTTSSSSLEVSTPLQETTSTSRSRSTTIWPDSATSWSLASTPTSTGVEWDWWKGTRWQKTIVGKKEVRSVATAAAAAAEQKVEMSGWKRAEDSVSPWVFTFGVILIALTFALM</sequence>
<keyword evidence="5" id="KW-1185">Reference proteome</keyword>
<evidence type="ECO:0000256" key="1">
    <source>
        <dbReference type="SAM" id="MobiDB-lite"/>
    </source>
</evidence>